<gene>
    <name evidence="3" type="ORF">PMAYCL1PPCAC_13804</name>
</gene>
<evidence type="ECO:0000256" key="1">
    <source>
        <dbReference type="PROSITE-ProRule" id="PRU00176"/>
    </source>
</evidence>
<evidence type="ECO:0000259" key="2">
    <source>
        <dbReference type="PROSITE" id="PS50102"/>
    </source>
</evidence>
<dbReference type="Gene3D" id="3.30.70.330">
    <property type="match status" value="1"/>
</dbReference>
<evidence type="ECO:0000313" key="3">
    <source>
        <dbReference type="EMBL" id="GMR43609.1"/>
    </source>
</evidence>
<evidence type="ECO:0000313" key="4">
    <source>
        <dbReference type="Proteomes" id="UP001328107"/>
    </source>
</evidence>
<dbReference type="AlphaFoldDB" id="A0AAN5CGS8"/>
<dbReference type="Proteomes" id="UP001328107">
    <property type="component" value="Unassembled WGS sequence"/>
</dbReference>
<keyword evidence="4" id="KW-1185">Reference proteome</keyword>
<reference evidence="4" key="1">
    <citation type="submission" date="2022-10" db="EMBL/GenBank/DDBJ databases">
        <title>Genome assembly of Pristionchus species.</title>
        <authorList>
            <person name="Yoshida K."/>
            <person name="Sommer R.J."/>
        </authorList>
    </citation>
    <scope>NUCLEOTIDE SEQUENCE [LARGE SCALE GENOMIC DNA]</scope>
    <source>
        <strain evidence="4">RS5460</strain>
    </source>
</reference>
<feature type="non-terminal residue" evidence="3">
    <location>
        <position position="1"/>
    </location>
</feature>
<comment type="caution">
    <text evidence="3">The sequence shown here is derived from an EMBL/GenBank/DDBJ whole genome shotgun (WGS) entry which is preliminary data.</text>
</comment>
<name>A0AAN5CGS8_9BILA</name>
<dbReference type="InterPro" id="IPR000504">
    <property type="entry name" value="RRM_dom"/>
</dbReference>
<feature type="domain" description="RRM" evidence="2">
    <location>
        <begin position="1"/>
        <end position="59"/>
    </location>
</feature>
<dbReference type="PROSITE" id="PS50102">
    <property type="entry name" value="RRM"/>
    <property type="match status" value="1"/>
</dbReference>
<dbReference type="InterPro" id="IPR035979">
    <property type="entry name" value="RBD_domain_sf"/>
</dbReference>
<accession>A0AAN5CGS8</accession>
<dbReference type="CDD" id="cd00590">
    <property type="entry name" value="RRM_SF"/>
    <property type="match status" value="1"/>
</dbReference>
<dbReference type="SUPFAM" id="SSF54928">
    <property type="entry name" value="RNA-binding domain, RBD"/>
    <property type="match status" value="1"/>
</dbReference>
<dbReference type="Pfam" id="PF00076">
    <property type="entry name" value="RRM_1"/>
    <property type="match status" value="1"/>
</dbReference>
<dbReference type="GO" id="GO:0003723">
    <property type="term" value="F:RNA binding"/>
    <property type="evidence" value="ECO:0007669"/>
    <property type="project" value="UniProtKB-UniRule"/>
</dbReference>
<organism evidence="3 4">
    <name type="scientific">Pristionchus mayeri</name>
    <dbReference type="NCBI Taxonomy" id="1317129"/>
    <lineage>
        <taxon>Eukaryota</taxon>
        <taxon>Metazoa</taxon>
        <taxon>Ecdysozoa</taxon>
        <taxon>Nematoda</taxon>
        <taxon>Chromadorea</taxon>
        <taxon>Rhabditida</taxon>
        <taxon>Rhabditina</taxon>
        <taxon>Diplogasteromorpha</taxon>
        <taxon>Diplogasteroidea</taxon>
        <taxon>Neodiplogasteridae</taxon>
        <taxon>Pristionchus</taxon>
    </lineage>
</organism>
<feature type="non-terminal residue" evidence="3">
    <location>
        <position position="86"/>
    </location>
</feature>
<keyword evidence="1" id="KW-0694">RNA-binding</keyword>
<dbReference type="EMBL" id="BTRK01000003">
    <property type="protein sequence ID" value="GMR43609.1"/>
    <property type="molecule type" value="Genomic_DNA"/>
</dbReference>
<protein>
    <recommendedName>
        <fullName evidence="2">RRM domain-containing protein</fullName>
    </recommendedName>
</protein>
<dbReference type="InterPro" id="IPR012677">
    <property type="entry name" value="Nucleotide-bd_a/b_plait_sf"/>
</dbReference>
<sequence>ELLRPFGPILDFYYPHSDKGGSGYAVINLESNDMAVAAVKELDGLMLGGGAVVVKRAEYRDPEADDYPCITILDIPQWVAEEEIHE</sequence>
<proteinExistence type="predicted"/>